<feature type="region of interest" description="Disordered" evidence="1">
    <location>
        <begin position="136"/>
        <end position="175"/>
    </location>
</feature>
<keyword evidence="2" id="KW-0812">Transmembrane</keyword>
<protein>
    <submittedName>
        <fullName evidence="3">Uncharacterized protein</fullName>
    </submittedName>
</protein>
<dbReference type="AlphaFoldDB" id="A0AAN6SFL8"/>
<reference evidence="3" key="2">
    <citation type="submission" date="2023-06" db="EMBL/GenBank/DDBJ databases">
        <authorList>
            <consortium name="Lawrence Berkeley National Laboratory"/>
            <person name="Mondo S.J."/>
            <person name="Hensen N."/>
            <person name="Bonometti L."/>
            <person name="Westerberg I."/>
            <person name="Brannstrom I.O."/>
            <person name="Guillou S."/>
            <person name="Cros-Aarteil S."/>
            <person name="Calhoun S."/>
            <person name="Haridas S."/>
            <person name="Kuo A."/>
            <person name="Pangilinan J."/>
            <person name="Riley R."/>
            <person name="Labutti K."/>
            <person name="Andreopoulos B."/>
            <person name="Lipzen A."/>
            <person name="Chen C."/>
            <person name="Yanf M."/>
            <person name="Daum C."/>
            <person name="Ng V."/>
            <person name="Clum A."/>
            <person name="Steindorff A."/>
            <person name="Ohm R."/>
            <person name="Martin F."/>
            <person name="Silar P."/>
            <person name="Natvig D."/>
            <person name="Lalanne C."/>
            <person name="Gautier V."/>
            <person name="Ament-Velasquez S.L."/>
            <person name="Kruys A."/>
            <person name="Hutchinson M.I."/>
            <person name="Powell A.J."/>
            <person name="Barry K."/>
            <person name="Miller A.N."/>
            <person name="Grigoriev I.V."/>
            <person name="Debuchy R."/>
            <person name="Gladieux P."/>
            <person name="Thoren M.H."/>
            <person name="Johannesson H."/>
        </authorList>
    </citation>
    <scope>NUCLEOTIDE SEQUENCE</scope>
    <source>
        <strain evidence="3">CBS 626.80</strain>
    </source>
</reference>
<evidence type="ECO:0000313" key="4">
    <source>
        <dbReference type="Proteomes" id="UP001303222"/>
    </source>
</evidence>
<feature type="compositionally biased region" description="Low complexity" evidence="1">
    <location>
        <begin position="140"/>
        <end position="150"/>
    </location>
</feature>
<evidence type="ECO:0000256" key="2">
    <source>
        <dbReference type="SAM" id="Phobius"/>
    </source>
</evidence>
<evidence type="ECO:0000256" key="1">
    <source>
        <dbReference type="SAM" id="MobiDB-lite"/>
    </source>
</evidence>
<keyword evidence="4" id="KW-1185">Reference proteome</keyword>
<feature type="transmembrane region" description="Helical" evidence="2">
    <location>
        <begin position="76"/>
        <end position="101"/>
    </location>
</feature>
<keyword evidence="2" id="KW-0472">Membrane</keyword>
<proteinExistence type="predicted"/>
<evidence type="ECO:0000313" key="3">
    <source>
        <dbReference type="EMBL" id="KAK3951784.1"/>
    </source>
</evidence>
<gene>
    <name evidence="3" type="ORF">QBC32DRAFT_214158</name>
</gene>
<dbReference type="Proteomes" id="UP001303222">
    <property type="component" value="Unassembled WGS sequence"/>
</dbReference>
<keyword evidence="2" id="KW-1133">Transmembrane helix</keyword>
<dbReference type="EMBL" id="MU859139">
    <property type="protein sequence ID" value="KAK3951784.1"/>
    <property type="molecule type" value="Genomic_DNA"/>
</dbReference>
<name>A0AAN6SFL8_9PEZI</name>
<sequence>ESFLPAEPQEIDCFSLTRCYFRLLSVTATRQEEVKQRERHTASLTFSHTIIPLPEFLVPRLLIAPSSLHHIPILQIIFKAFGIIIISFSLHLFVLLSYSIFLPQSLRTITLARPTLPHFLTPPWLVLNGDANSIMEHSEPTSAESSSPKPSSREALPTPPKTPFPSAHRPKSATPKCVKCESRDALPVQALFRFSEGAELGRRELLKMVIKGTGLYDIPLCSSCFMRAKGCYAFRGRFYSLRWLIWSTKMDEDAIRYEEHTGRFDTELVRHVQRVKDVDELIAYVRRLEKMPSVGIRRAPESPDFEQEVRDRMSDFEPTSHLRYDGSETTLIFKGIPNTYEKHRHRLVRERDSRPSRRPLWDYLVQITDLIALKEASERYIVALGRNAEVSEQRRRMTQLLNKLLDDFMRFPPIRYSEGPAATNAVVSNPTPVYCEVCQWCRHCSALPASRGL</sequence>
<comment type="caution">
    <text evidence="3">The sequence shown here is derived from an EMBL/GenBank/DDBJ whole genome shotgun (WGS) entry which is preliminary data.</text>
</comment>
<reference evidence="3" key="1">
    <citation type="journal article" date="2023" name="Mol. Phylogenet. Evol.">
        <title>Genome-scale phylogeny and comparative genomics of the fungal order Sordariales.</title>
        <authorList>
            <person name="Hensen N."/>
            <person name="Bonometti L."/>
            <person name="Westerberg I."/>
            <person name="Brannstrom I.O."/>
            <person name="Guillou S."/>
            <person name="Cros-Aarteil S."/>
            <person name="Calhoun S."/>
            <person name="Haridas S."/>
            <person name="Kuo A."/>
            <person name="Mondo S."/>
            <person name="Pangilinan J."/>
            <person name="Riley R."/>
            <person name="LaButti K."/>
            <person name="Andreopoulos B."/>
            <person name="Lipzen A."/>
            <person name="Chen C."/>
            <person name="Yan M."/>
            <person name="Daum C."/>
            <person name="Ng V."/>
            <person name="Clum A."/>
            <person name="Steindorff A."/>
            <person name="Ohm R.A."/>
            <person name="Martin F."/>
            <person name="Silar P."/>
            <person name="Natvig D.O."/>
            <person name="Lalanne C."/>
            <person name="Gautier V."/>
            <person name="Ament-Velasquez S.L."/>
            <person name="Kruys A."/>
            <person name="Hutchinson M.I."/>
            <person name="Powell A.J."/>
            <person name="Barry K."/>
            <person name="Miller A.N."/>
            <person name="Grigoriev I.V."/>
            <person name="Debuchy R."/>
            <person name="Gladieux P."/>
            <person name="Hiltunen Thoren M."/>
            <person name="Johannesson H."/>
        </authorList>
    </citation>
    <scope>NUCLEOTIDE SEQUENCE</scope>
    <source>
        <strain evidence="3">CBS 626.80</strain>
    </source>
</reference>
<accession>A0AAN6SFL8</accession>
<feature type="non-terminal residue" evidence="3">
    <location>
        <position position="1"/>
    </location>
</feature>
<organism evidence="3 4">
    <name type="scientific">Pseudoneurospora amorphoporcata</name>
    <dbReference type="NCBI Taxonomy" id="241081"/>
    <lineage>
        <taxon>Eukaryota</taxon>
        <taxon>Fungi</taxon>
        <taxon>Dikarya</taxon>
        <taxon>Ascomycota</taxon>
        <taxon>Pezizomycotina</taxon>
        <taxon>Sordariomycetes</taxon>
        <taxon>Sordariomycetidae</taxon>
        <taxon>Sordariales</taxon>
        <taxon>Sordariaceae</taxon>
        <taxon>Pseudoneurospora</taxon>
    </lineage>
</organism>